<dbReference type="PROSITE" id="PS50943">
    <property type="entry name" value="HTH_CROC1"/>
    <property type="match status" value="1"/>
</dbReference>
<dbReference type="SMART" id="SM00530">
    <property type="entry name" value="HTH_XRE"/>
    <property type="match status" value="1"/>
</dbReference>
<feature type="region of interest" description="Disordered" evidence="1">
    <location>
        <begin position="1"/>
        <end position="43"/>
    </location>
</feature>
<organism evidence="3">
    <name type="scientific">uncultured Chloroflexota bacterium</name>
    <dbReference type="NCBI Taxonomy" id="166587"/>
    <lineage>
        <taxon>Bacteria</taxon>
        <taxon>Bacillati</taxon>
        <taxon>Chloroflexota</taxon>
        <taxon>environmental samples</taxon>
    </lineage>
</organism>
<dbReference type="Pfam" id="PF01381">
    <property type="entry name" value="HTH_3"/>
    <property type="match status" value="1"/>
</dbReference>
<accession>A0A6J4HY82</accession>
<reference evidence="3" key="1">
    <citation type="submission" date="2020-02" db="EMBL/GenBank/DDBJ databases">
        <authorList>
            <person name="Meier V. D."/>
        </authorList>
    </citation>
    <scope>NUCLEOTIDE SEQUENCE</scope>
    <source>
        <strain evidence="3">AVDCRST_MAG77</strain>
    </source>
</reference>
<feature type="region of interest" description="Disordered" evidence="1">
    <location>
        <begin position="243"/>
        <end position="264"/>
    </location>
</feature>
<sequence length="318" mass="33369">MTATASTASTATTPLDTPDALSSDAAPAASAAAPASIDSASQERMNRVRQLVRVEGKSAEEAAQEVGVDPIIAQLWLRLPDDLWPAGRPAAPVPAFTRSAGSLPSAAPSSGLRRVLTCRVPSPVYDRLRTGENPLLEAAATALETGLALPLPEAAPGGWRFARRPLAVPVSAAAFEAIAQLAAASFNGDAREAAGWLIARGLGMALPLPTADELAGVYQDRAASVQPRQVAPAAPQARFVLPPRRRPETRAPLPPDDSAPNGDELRQRRDEIGISQRDLAAASGLSRGLVAEIERGRRRHVLTRLRLAETLASLARSK</sequence>
<gene>
    <name evidence="3" type="ORF">AVDCRST_MAG77-1530</name>
</gene>
<dbReference type="CDD" id="cd00093">
    <property type="entry name" value="HTH_XRE"/>
    <property type="match status" value="1"/>
</dbReference>
<evidence type="ECO:0000313" key="3">
    <source>
        <dbReference type="EMBL" id="CAA9237280.1"/>
    </source>
</evidence>
<dbReference type="SUPFAM" id="SSF47413">
    <property type="entry name" value="lambda repressor-like DNA-binding domains"/>
    <property type="match status" value="1"/>
</dbReference>
<evidence type="ECO:0000259" key="2">
    <source>
        <dbReference type="PROSITE" id="PS50943"/>
    </source>
</evidence>
<proteinExistence type="predicted"/>
<dbReference type="InterPro" id="IPR001387">
    <property type="entry name" value="Cro/C1-type_HTH"/>
</dbReference>
<feature type="compositionally biased region" description="Low complexity" evidence="1">
    <location>
        <begin position="1"/>
        <end position="40"/>
    </location>
</feature>
<feature type="domain" description="HTH cro/C1-type" evidence="2">
    <location>
        <begin position="265"/>
        <end position="299"/>
    </location>
</feature>
<dbReference type="EMBL" id="CADCTC010000083">
    <property type="protein sequence ID" value="CAA9237280.1"/>
    <property type="molecule type" value="Genomic_DNA"/>
</dbReference>
<name>A0A6J4HY82_9CHLR</name>
<protein>
    <recommendedName>
        <fullName evidence="2">HTH cro/C1-type domain-containing protein</fullName>
    </recommendedName>
</protein>
<evidence type="ECO:0000256" key="1">
    <source>
        <dbReference type="SAM" id="MobiDB-lite"/>
    </source>
</evidence>
<dbReference type="InterPro" id="IPR010982">
    <property type="entry name" value="Lambda_DNA-bd_dom_sf"/>
</dbReference>
<dbReference type="GO" id="GO:0003677">
    <property type="term" value="F:DNA binding"/>
    <property type="evidence" value="ECO:0007669"/>
    <property type="project" value="InterPro"/>
</dbReference>
<dbReference type="Gene3D" id="1.10.260.40">
    <property type="entry name" value="lambda repressor-like DNA-binding domains"/>
    <property type="match status" value="1"/>
</dbReference>
<dbReference type="AlphaFoldDB" id="A0A6J4HY82"/>